<reference evidence="1" key="2">
    <citation type="journal article" date="2015" name="Data Brief">
        <title>Shoot transcriptome of the giant reed, Arundo donax.</title>
        <authorList>
            <person name="Barrero R.A."/>
            <person name="Guerrero F.D."/>
            <person name="Moolhuijzen P."/>
            <person name="Goolsby J.A."/>
            <person name="Tidwell J."/>
            <person name="Bellgard S.E."/>
            <person name="Bellgard M.I."/>
        </authorList>
    </citation>
    <scope>NUCLEOTIDE SEQUENCE</scope>
    <source>
        <tissue evidence="1">Shoot tissue taken approximately 20 cm above the soil surface</tissue>
    </source>
</reference>
<organism evidence="1">
    <name type="scientific">Arundo donax</name>
    <name type="common">Giant reed</name>
    <name type="synonym">Donax arundinaceus</name>
    <dbReference type="NCBI Taxonomy" id="35708"/>
    <lineage>
        <taxon>Eukaryota</taxon>
        <taxon>Viridiplantae</taxon>
        <taxon>Streptophyta</taxon>
        <taxon>Embryophyta</taxon>
        <taxon>Tracheophyta</taxon>
        <taxon>Spermatophyta</taxon>
        <taxon>Magnoliopsida</taxon>
        <taxon>Liliopsida</taxon>
        <taxon>Poales</taxon>
        <taxon>Poaceae</taxon>
        <taxon>PACMAD clade</taxon>
        <taxon>Arundinoideae</taxon>
        <taxon>Arundineae</taxon>
        <taxon>Arundo</taxon>
    </lineage>
</organism>
<reference evidence="1" key="1">
    <citation type="submission" date="2014-09" db="EMBL/GenBank/DDBJ databases">
        <authorList>
            <person name="Magalhaes I.L.F."/>
            <person name="Oliveira U."/>
            <person name="Santos F.R."/>
            <person name="Vidigal T.H.D.A."/>
            <person name="Brescovit A.D."/>
            <person name="Santos A.J."/>
        </authorList>
    </citation>
    <scope>NUCLEOTIDE SEQUENCE</scope>
    <source>
        <tissue evidence="1">Shoot tissue taken approximately 20 cm above the soil surface</tissue>
    </source>
</reference>
<proteinExistence type="predicted"/>
<dbReference type="AlphaFoldDB" id="A0A0A8Y6V0"/>
<name>A0A0A8Y6V0_ARUDO</name>
<sequence>MQNLNISLSTSKATSFGGDSNRLAHPIFDVPAFYSKFNALRNNKINLINSYTILYYNSKYKVHLRKLHLNYHYYQLSILH</sequence>
<accession>A0A0A8Y6V0</accession>
<dbReference type="EMBL" id="GBRH01277062">
    <property type="protein sequence ID" value="JAD20833.1"/>
    <property type="molecule type" value="Transcribed_RNA"/>
</dbReference>
<protein>
    <submittedName>
        <fullName evidence="1">Uncharacterized protein</fullName>
    </submittedName>
</protein>
<evidence type="ECO:0000313" key="1">
    <source>
        <dbReference type="EMBL" id="JAD20833.1"/>
    </source>
</evidence>